<accession>A0A9I9E8S4</accession>
<dbReference type="Gramene" id="MELO3C030375.2.1">
    <property type="protein sequence ID" value="MELO3C030375.2.1"/>
    <property type="gene ID" value="MELO3C030375.2"/>
</dbReference>
<dbReference type="AlphaFoldDB" id="A0A9I9E8S4"/>
<name>A0A9I9E8S4_CUCME</name>
<reference evidence="1" key="1">
    <citation type="submission" date="2023-03" db="UniProtKB">
        <authorList>
            <consortium name="EnsemblPlants"/>
        </authorList>
    </citation>
    <scope>IDENTIFICATION</scope>
</reference>
<proteinExistence type="predicted"/>
<sequence>MDSNANVKLKQERSRTKWTASPARYLQIWSSGTFNRETKQRA</sequence>
<organism evidence="1">
    <name type="scientific">Cucumis melo</name>
    <name type="common">Muskmelon</name>
    <dbReference type="NCBI Taxonomy" id="3656"/>
    <lineage>
        <taxon>Eukaryota</taxon>
        <taxon>Viridiplantae</taxon>
        <taxon>Streptophyta</taxon>
        <taxon>Embryophyta</taxon>
        <taxon>Tracheophyta</taxon>
        <taxon>Spermatophyta</taxon>
        <taxon>Magnoliopsida</taxon>
        <taxon>eudicotyledons</taxon>
        <taxon>Gunneridae</taxon>
        <taxon>Pentapetalae</taxon>
        <taxon>rosids</taxon>
        <taxon>fabids</taxon>
        <taxon>Cucurbitales</taxon>
        <taxon>Cucurbitaceae</taxon>
        <taxon>Benincaseae</taxon>
        <taxon>Cucumis</taxon>
    </lineage>
</organism>
<evidence type="ECO:0000313" key="1">
    <source>
        <dbReference type="EnsemblPlants" id="MELO3C030375.2.1"/>
    </source>
</evidence>
<protein>
    <submittedName>
        <fullName evidence="1">Uncharacterized protein</fullName>
    </submittedName>
</protein>
<dbReference type="EnsemblPlants" id="MELO3C030375.2.1">
    <property type="protein sequence ID" value="MELO3C030375.2.1"/>
    <property type="gene ID" value="MELO3C030375.2"/>
</dbReference>